<dbReference type="InterPro" id="IPR017972">
    <property type="entry name" value="Cyt_P450_CS"/>
</dbReference>
<comment type="subcellular location">
    <subcellularLocation>
        <location evidence="2">Membrane</location>
        <topology evidence="2">Single-pass membrane protein</topology>
    </subcellularLocation>
</comment>
<dbReference type="Proteomes" id="UP001221142">
    <property type="component" value="Unassembled WGS sequence"/>
</dbReference>
<keyword evidence="17" id="KW-1185">Reference proteome</keyword>
<keyword evidence="12" id="KW-0472">Membrane</keyword>
<dbReference type="GO" id="GO:0005506">
    <property type="term" value="F:iron ion binding"/>
    <property type="evidence" value="ECO:0007669"/>
    <property type="project" value="InterPro"/>
</dbReference>
<dbReference type="PANTHER" id="PTHR46300:SF2">
    <property type="entry name" value="CYTOCHROME P450 MONOOXYGENASE ALNH-RELATED"/>
    <property type="match status" value="1"/>
</dbReference>
<dbReference type="InterPro" id="IPR002401">
    <property type="entry name" value="Cyt_P450_E_grp-I"/>
</dbReference>
<dbReference type="PROSITE" id="PS00086">
    <property type="entry name" value="CYTOCHROME_P450"/>
    <property type="match status" value="1"/>
</dbReference>
<dbReference type="AlphaFoldDB" id="A0AAD7AYA6"/>
<dbReference type="Gene3D" id="1.10.630.10">
    <property type="entry name" value="Cytochrome P450"/>
    <property type="match status" value="1"/>
</dbReference>
<feature type="binding site" description="axial binding residue" evidence="14">
    <location>
        <position position="423"/>
    </location>
    <ligand>
        <name>heme</name>
        <dbReference type="ChEBI" id="CHEBI:30413"/>
    </ligand>
    <ligandPart>
        <name>Fe</name>
        <dbReference type="ChEBI" id="CHEBI:18248"/>
    </ligandPart>
</feature>
<dbReference type="PRINTS" id="PR00463">
    <property type="entry name" value="EP450I"/>
</dbReference>
<evidence type="ECO:0000256" key="11">
    <source>
        <dbReference type="ARBA" id="ARBA00023033"/>
    </source>
</evidence>
<dbReference type="EMBL" id="JARKIF010000148">
    <property type="protein sequence ID" value="KAJ7603367.1"/>
    <property type="molecule type" value="Genomic_DNA"/>
</dbReference>
<evidence type="ECO:0000256" key="1">
    <source>
        <dbReference type="ARBA" id="ARBA00001971"/>
    </source>
</evidence>
<evidence type="ECO:0000256" key="2">
    <source>
        <dbReference type="ARBA" id="ARBA00004167"/>
    </source>
</evidence>
<gene>
    <name evidence="16" type="ORF">FB45DRAFT_984284</name>
</gene>
<evidence type="ECO:0000256" key="10">
    <source>
        <dbReference type="ARBA" id="ARBA00023004"/>
    </source>
</evidence>
<evidence type="ECO:0000256" key="3">
    <source>
        <dbReference type="ARBA" id="ARBA00005179"/>
    </source>
</evidence>
<keyword evidence="13" id="KW-0325">Glycoprotein</keyword>
<evidence type="ECO:0000256" key="13">
    <source>
        <dbReference type="ARBA" id="ARBA00023180"/>
    </source>
</evidence>
<evidence type="ECO:0000313" key="17">
    <source>
        <dbReference type="Proteomes" id="UP001221142"/>
    </source>
</evidence>
<keyword evidence="7 14" id="KW-0479">Metal-binding</keyword>
<reference evidence="16" key="1">
    <citation type="submission" date="2023-03" db="EMBL/GenBank/DDBJ databases">
        <title>Massive genome expansion in bonnet fungi (Mycena s.s.) driven by repeated elements and novel gene families across ecological guilds.</title>
        <authorList>
            <consortium name="Lawrence Berkeley National Laboratory"/>
            <person name="Harder C.B."/>
            <person name="Miyauchi S."/>
            <person name="Viragh M."/>
            <person name="Kuo A."/>
            <person name="Thoen E."/>
            <person name="Andreopoulos B."/>
            <person name="Lu D."/>
            <person name="Skrede I."/>
            <person name="Drula E."/>
            <person name="Henrissat B."/>
            <person name="Morin E."/>
            <person name="Kohler A."/>
            <person name="Barry K."/>
            <person name="LaButti K."/>
            <person name="Morin E."/>
            <person name="Salamov A."/>
            <person name="Lipzen A."/>
            <person name="Mereny Z."/>
            <person name="Hegedus B."/>
            <person name="Baldrian P."/>
            <person name="Stursova M."/>
            <person name="Weitz H."/>
            <person name="Taylor A."/>
            <person name="Grigoriev I.V."/>
            <person name="Nagy L.G."/>
            <person name="Martin F."/>
            <person name="Kauserud H."/>
        </authorList>
    </citation>
    <scope>NUCLEOTIDE SEQUENCE</scope>
    <source>
        <strain evidence="16">9284</strain>
    </source>
</reference>
<comment type="pathway">
    <text evidence="3">Secondary metabolite biosynthesis.</text>
</comment>
<evidence type="ECO:0000256" key="5">
    <source>
        <dbReference type="ARBA" id="ARBA00022617"/>
    </source>
</evidence>
<dbReference type="CDD" id="cd11065">
    <property type="entry name" value="CYP64-like"/>
    <property type="match status" value="1"/>
</dbReference>
<comment type="similarity">
    <text evidence="4 15">Belongs to the cytochrome P450 family.</text>
</comment>
<evidence type="ECO:0000256" key="15">
    <source>
        <dbReference type="RuleBase" id="RU000461"/>
    </source>
</evidence>
<evidence type="ECO:0000256" key="14">
    <source>
        <dbReference type="PIRSR" id="PIRSR602401-1"/>
    </source>
</evidence>
<dbReference type="Pfam" id="PF00067">
    <property type="entry name" value="p450"/>
    <property type="match status" value="2"/>
</dbReference>
<dbReference type="GO" id="GO:0016020">
    <property type="term" value="C:membrane"/>
    <property type="evidence" value="ECO:0007669"/>
    <property type="project" value="UniProtKB-SubCell"/>
</dbReference>
<keyword evidence="9 15" id="KW-0560">Oxidoreductase</keyword>
<accession>A0AAD7AYA6</accession>
<comment type="cofactor">
    <cofactor evidence="1 14">
        <name>heme</name>
        <dbReference type="ChEBI" id="CHEBI:30413"/>
    </cofactor>
</comment>
<dbReference type="InterPro" id="IPR001128">
    <property type="entry name" value="Cyt_P450"/>
</dbReference>
<dbReference type="InterPro" id="IPR050364">
    <property type="entry name" value="Cytochrome_P450_fung"/>
</dbReference>
<proteinExistence type="inferred from homology"/>
<dbReference type="GO" id="GO:0020037">
    <property type="term" value="F:heme binding"/>
    <property type="evidence" value="ECO:0007669"/>
    <property type="project" value="InterPro"/>
</dbReference>
<evidence type="ECO:0000313" key="16">
    <source>
        <dbReference type="EMBL" id="KAJ7603367.1"/>
    </source>
</evidence>
<keyword evidence="10 14" id="KW-0408">Iron</keyword>
<evidence type="ECO:0000256" key="4">
    <source>
        <dbReference type="ARBA" id="ARBA00010617"/>
    </source>
</evidence>
<evidence type="ECO:0000256" key="12">
    <source>
        <dbReference type="ARBA" id="ARBA00023136"/>
    </source>
</evidence>
<evidence type="ECO:0000256" key="7">
    <source>
        <dbReference type="ARBA" id="ARBA00022723"/>
    </source>
</evidence>
<comment type="caution">
    <text evidence="16">The sequence shown here is derived from an EMBL/GenBank/DDBJ whole genome shotgun (WGS) entry which is preliminary data.</text>
</comment>
<evidence type="ECO:0000256" key="8">
    <source>
        <dbReference type="ARBA" id="ARBA00022989"/>
    </source>
</evidence>
<dbReference type="PRINTS" id="PR00385">
    <property type="entry name" value="P450"/>
</dbReference>
<keyword evidence="5 14" id="KW-0349">Heme</keyword>
<dbReference type="GO" id="GO:0004497">
    <property type="term" value="F:monooxygenase activity"/>
    <property type="evidence" value="ECO:0007669"/>
    <property type="project" value="UniProtKB-KW"/>
</dbReference>
<sequence>MTFLVLLSLGVLGATLLWLRVRSIGHREPGLPPGPPTIPLLGNLHVFPTEFAHYRFTEWARKYGGIFSLKIGPGTTVVLTDAAIFKELMDKRTASTADRPPLYIADLVTGGLNMSLARYSDTWRRLGRAAHTILTPDATAQHLAIQKAEATQLLYDFLTTPEDFYKNVQRYANSVILSVLYGQRSPRYESPETTVFFKANHEWKLVLDPGSTPPIELVPILKYVPAQWAKWKRDCKRTRELQRIVYFGLIDKTMERVQRGEENGCYMEEVLLRREEFRLDREMMGEDRTPLHPFLHSLILALMAYPEVQRKAHEEMDRIVGDQRMPTLDDLQRMPYIRAIILETHRFRPTAPLMLPHAASATEEYKGYIIPKGATIFVNASLYDDTEEFIPERYLDSENGTKPGVDGSDLRHNFVFGVGRRICPGMHLAQNSLNINTMNLIWAFNFTPPLDTTGNPIQPDLFAYMKGILTGPHPFACTITPRTTHKAQIVRREFVEAAETFARFEGGLSEADRVYVREMRAAAGSGLVDE</sequence>
<keyword evidence="11 15" id="KW-0503">Monooxygenase</keyword>
<evidence type="ECO:0000256" key="6">
    <source>
        <dbReference type="ARBA" id="ARBA00022692"/>
    </source>
</evidence>
<name>A0AAD7AYA6_9AGAR</name>
<keyword evidence="8" id="KW-1133">Transmembrane helix</keyword>
<dbReference type="SUPFAM" id="SSF48264">
    <property type="entry name" value="Cytochrome P450"/>
    <property type="match status" value="1"/>
</dbReference>
<dbReference type="InterPro" id="IPR036396">
    <property type="entry name" value="Cyt_P450_sf"/>
</dbReference>
<protein>
    <submittedName>
        <fullName evidence="16">Cytochrome P450</fullName>
    </submittedName>
</protein>
<dbReference type="PANTHER" id="PTHR46300">
    <property type="entry name" value="P450, PUTATIVE (EUROFUNG)-RELATED-RELATED"/>
    <property type="match status" value="1"/>
</dbReference>
<dbReference type="GO" id="GO:0016705">
    <property type="term" value="F:oxidoreductase activity, acting on paired donors, with incorporation or reduction of molecular oxygen"/>
    <property type="evidence" value="ECO:0007669"/>
    <property type="project" value="InterPro"/>
</dbReference>
<evidence type="ECO:0000256" key="9">
    <source>
        <dbReference type="ARBA" id="ARBA00023002"/>
    </source>
</evidence>
<organism evidence="16 17">
    <name type="scientific">Roridomyces roridus</name>
    <dbReference type="NCBI Taxonomy" id="1738132"/>
    <lineage>
        <taxon>Eukaryota</taxon>
        <taxon>Fungi</taxon>
        <taxon>Dikarya</taxon>
        <taxon>Basidiomycota</taxon>
        <taxon>Agaricomycotina</taxon>
        <taxon>Agaricomycetes</taxon>
        <taxon>Agaricomycetidae</taxon>
        <taxon>Agaricales</taxon>
        <taxon>Marasmiineae</taxon>
        <taxon>Mycenaceae</taxon>
        <taxon>Roridomyces</taxon>
    </lineage>
</organism>
<keyword evidence="6" id="KW-0812">Transmembrane</keyword>